<evidence type="ECO:0000313" key="3">
    <source>
        <dbReference type="EMBL" id="HEF64489.1"/>
    </source>
</evidence>
<gene>
    <name evidence="3" type="ORF">ENP47_02620</name>
</gene>
<dbReference type="GO" id="GO:0008483">
    <property type="term" value="F:transaminase activity"/>
    <property type="evidence" value="ECO:0007669"/>
    <property type="project" value="UniProtKB-KW"/>
</dbReference>
<evidence type="ECO:0000259" key="2">
    <source>
        <dbReference type="Pfam" id="PF00266"/>
    </source>
</evidence>
<dbReference type="InterPro" id="IPR000192">
    <property type="entry name" value="Aminotrans_V_dom"/>
</dbReference>
<dbReference type="PANTHER" id="PTHR43586:SF4">
    <property type="entry name" value="ISOPENICILLIN N EPIMERASE"/>
    <property type="match status" value="1"/>
</dbReference>
<name>A0A7C1XHS8_THERO</name>
<feature type="domain" description="Aminotransferase class V" evidence="2">
    <location>
        <begin position="29"/>
        <end position="380"/>
    </location>
</feature>
<protein>
    <submittedName>
        <fullName evidence="3">Aminotransferase class V-fold PLP-dependent enzyme</fullName>
    </submittedName>
</protein>
<keyword evidence="3" id="KW-0808">Transferase</keyword>
<keyword evidence="1" id="KW-0663">Pyridoxal phosphate</keyword>
<dbReference type="SUPFAM" id="SSF53383">
    <property type="entry name" value="PLP-dependent transferases"/>
    <property type="match status" value="1"/>
</dbReference>
<sequence length="399" mass="43677">MRQESKVETIRAAMPAVREHVYLNTGTFGPMPSVVLDTMRSVAEREFADGRITRENYEYATELKATARQEVAHLLGCRPDQIALTRHTTDGINLAVMGRNWQPGDEIVTTDMEHPGAQAPIFNVVRRFGVTVRTARLGTGAGDVVSAIARLIGARTRMVVLSHLTWNTGAVLPVKEIAELAHRVGALVVIDGAQSAGSIPVNVKELGVDVYAIPGQKWLCGPEGTGAVYFSDDALDQLQLTIVGYASLVQGALEPIGGYFVPKPTAERFEVGGMHMPAIAGQVAALRWLREDVGYDWIFGRIATLGHYAWQRLAGLEGVEVLTPPDRMAGLVTFTVRDCDPQQLVEKLLERNVIVRWITHPYSVRLSAGFYNTEDDIERLVEALLAVRSELLGARRTTG</sequence>
<organism evidence="3">
    <name type="scientific">Thermomicrobium roseum</name>
    <dbReference type="NCBI Taxonomy" id="500"/>
    <lineage>
        <taxon>Bacteria</taxon>
        <taxon>Pseudomonadati</taxon>
        <taxon>Thermomicrobiota</taxon>
        <taxon>Thermomicrobia</taxon>
        <taxon>Thermomicrobiales</taxon>
        <taxon>Thermomicrobiaceae</taxon>
        <taxon>Thermomicrobium</taxon>
    </lineage>
</organism>
<dbReference type="Gene3D" id="3.90.1150.10">
    <property type="entry name" value="Aspartate Aminotransferase, domain 1"/>
    <property type="match status" value="1"/>
</dbReference>
<dbReference type="Gene3D" id="3.40.640.10">
    <property type="entry name" value="Type I PLP-dependent aspartate aminotransferase-like (Major domain)"/>
    <property type="match status" value="1"/>
</dbReference>
<dbReference type="EMBL" id="DSJL01000007">
    <property type="protein sequence ID" value="HEF64489.1"/>
    <property type="molecule type" value="Genomic_DNA"/>
</dbReference>
<accession>A0A7C1XHS8</accession>
<proteinExistence type="predicted"/>
<dbReference type="InterPro" id="IPR015422">
    <property type="entry name" value="PyrdxlP-dep_Trfase_small"/>
</dbReference>
<dbReference type="AlphaFoldDB" id="A0A7C1XHS8"/>
<evidence type="ECO:0000256" key="1">
    <source>
        <dbReference type="ARBA" id="ARBA00022898"/>
    </source>
</evidence>
<reference evidence="3" key="1">
    <citation type="journal article" date="2020" name="mSystems">
        <title>Genome- and Community-Level Interaction Insights into Carbon Utilization and Element Cycling Functions of Hydrothermarchaeota in Hydrothermal Sediment.</title>
        <authorList>
            <person name="Zhou Z."/>
            <person name="Liu Y."/>
            <person name="Xu W."/>
            <person name="Pan J."/>
            <person name="Luo Z.H."/>
            <person name="Li M."/>
        </authorList>
    </citation>
    <scope>NUCLEOTIDE SEQUENCE [LARGE SCALE GENOMIC DNA]</scope>
    <source>
        <strain evidence="3">SpSt-222</strain>
    </source>
</reference>
<keyword evidence="3" id="KW-0032">Aminotransferase</keyword>
<dbReference type="InterPro" id="IPR015421">
    <property type="entry name" value="PyrdxlP-dep_Trfase_major"/>
</dbReference>
<dbReference type="InterPro" id="IPR015424">
    <property type="entry name" value="PyrdxlP-dep_Trfase"/>
</dbReference>
<dbReference type="PANTHER" id="PTHR43586">
    <property type="entry name" value="CYSTEINE DESULFURASE"/>
    <property type="match status" value="1"/>
</dbReference>
<comment type="caution">
    <text evidence="3">The sequence shown here is derived from an EMBL/GenBank/DDBJ whole genome shotgun (WGS) entry which is preliminary data.</text>
</comment>
<dbReference type="Pfam" id="PF00266">
    <property type="entry name" value="Aminotran_5"/>
    <property type="match status" value="1"/>
</dbReference>